<reference evidence="1 2" key="1">
    <citation type="journal article" date="2015" name="Genome Announc.">
        <title>Genome Assemblies of Three Soil-Associated Devosia species: D. insulae, D. limi, and D. soli.</title>
        <authorList>
            <person name="Hassan Y.I."/>
            <person name="Lepp D."/>
            <person name="Zhou T."/>
        </authorList>
    </citation>
    <scope>NUCLEOTIDE SEQUENCE [LARGE SCALE GENOMIC DNA]</scope>
    <source>
        <strain evidence="1 2">DS-56</strain>
    </source>
</reference>
<dbReference type="Proteomes" id="UP000095463">
    <property type="component" value="Unassembled WGS sequence"/>
</dbReference>
<proteinExistence type="predicted"/>
<evidence type="ECO:0000313" key="2">
    <source>
        <dbReference type="Proteomes" id="UP000095463"/>
    </source>
</evidence>
<comment type="caution">
    <text evidence="1">The sequence shown here is derived from an EMBL/GenBank/DDBJ whole genome shotgun (WGS) entry which is preliminary data.</text>
</comment>
<evidence type="ECO:0000313" key="1">
    <source>
        <dbReference type="EMBL" id="OEO32539.1"/>
    </source>
</evidence>
<dbReference type="AlphaFoldDB" id="A0A1E5XVE0"/>
<name>A0A1E5XVE0_9HYPH</name>
<sequence>MVTSYVEDFDDGPGGWMRVVDNFAPPAALPIRNGVVRCQGPWWVDYNHAPPGGGYLQLLMCMVTHGPSGESVREVSGPNRFTAGRFPTDFTNAKITLRTRGELEAAGTELSLLIQGSKDGLTSGWVLTGQTFAVNPEWTETTVTAVPDPSQWTSIGSRHDRTDTYGEKPLLDILGRVNVNIHIIMFPVKPRPMGEIGGDPHRLRAGRDYPIWPSSIAQGYVEIDRIQIDFAS</sequence>
<protein>
    <submittedName>
        <fullName evidence="1">Uncharacterized protein</fullName>
    </submittedName>
</protein>
<dbReference type="EMBL" id="LAJE02000069">
    <property type="protein sequence ID" value="OEO32539.1"/>
    <property type="molecule type" value="Genomic_DNA"/>
</dbReference>
<dbReference type="OrthoDB" id="9553323at2"/>
<gene>
    <name evidence="1" type="ORF">VW23_010950</name>
</gene>
<organism evidence="1 2">
    <name type="scientific">Devosia insulae DS-56</name>
    <dbReference type="NCBI Taxonomy" id="1116389"/>
    <lineage>
        <taxon>Bacteria</taxon>
        <taxon>Pseudomonadati</taxon>
        <taxon>Pseudomonadota</taxon>
        <taxon>Alphaproteobacteria</taxon>
        <taxon>Hyphomicrobiales</taxon>
        <taxon>Devosiaceae</taxon>
        <taxon>Devosia</taxon>
    </lineage>
</organism>
<dbReference type="RefSeq" id="WP_069908293.1">
    <property type="nucleotide sequence ID" value="NZ_LAJE02000069.1"/>
</dbReference>
<keyword evidence="2" id="KW-1185">Reference proteome</keyword>
<accession>A0A1E5XVE0</accession>